<evidence type="ECO:0000256" key="1">
    <source>
        <dbReference type="SAM" id="Phobius"/>
    </source>
</evidence>
<keyword evidence="1" id="KW-0472">Membrane</keyword>
<keyword evidence="1" id="KW-1133">Transmembrane helix</keyword>
<feature type="transmembrane region" description="Helical" evidence="1">
    <location>
        <begin position="82"/>
        <end position="100"/>
    </location>
</feature>
<dbReference type="GeneID" id="65884407"/>
<dbReference type="Proteomes" id="UP000679213">
    <property type="component" value="Chromosome I"/>
</dbReference>
<feature type="transmembrane region" description="Helical" evidence="1">
    <location>
        <begin position="57"/>
        <end position="76"/>
    </location>
</feature>
<organism evidence="2 3">
    <name type="scientific">Methanocaldococcus lauensis</name>
    <dbReference type="NCBI Taxonomy" id="2546128"/>
    <lineage>
        <taxon>Archaea</taxon>
        <taxon>Methanobacteriati</taxon>
        <taxon>Methanobacteriota</taxon>
        <taxon>Methanomada group</taxon>
        <taxon>Methanococci</taxon>
        <taxon>Methanococcales</taxon>
        <taxon>Methanocaldococcaceae</taxon>
        <taxon>Methanocaldococcus</taxon>
    </lineage>
</organism>
<proteinExistence type="predicted"/>
<name>A0A8D6PTW9_9EURY</name>
<feature type="transmembrane region" description="Helical" evidence="1">
    <location>
        <begin position="7"/>
        <end position="24"/>
    </location>
</feature>
<accession>A0A8D6PTW9</accession>
<keyword evidence="1" id="KW-0812">Transmembrane</keyword>
<dbReference type="KEGG" id="mesg:MLAUSG7_1627"/>
<dbReference type="EMBL" id="LR792632">
    <property type="protein sequence ID" value="CAB3290198.1"/>
    <property type="molecule type" value="Genomic_DNA"/>
</dbReference>
<keyword evidence="3" id="KW-1185">Reference proteome</keyword>
<protein>
    <submittedName>
        <fullName evidence="2">Uncharacterized protein</fullName>
    </submittedName>
</protein>
<evidence type="ECO:0000313" key="3">
    <source>
        <dbReference type="Proteomes" id="UP000679213"/>
    </source>
</evidence>
<reference evidence="2 3" key="1">
    <citation type="submission" date="2020-04" db="EMBL/GenBank/DDBJ databases">
        <authorList>
            <consortium name="Genoscope - CEA"/>
            <person name="William W."/>
        </authorList>
    </citation>
    <scope>NUCLEOTIDE SEQUENCE [LARGE SCALE GENOMIC DNA]</scope>
    <source>
        <strain evidence="2 3">SG7</strain>
    </source>
</reference>
<sequence>METKTKIKFILAIDILVVILLSLLIKNLKMLLSFLFVMFVIWLFIDKKDINERLYENFLALSIGFIEGILIFLCIVYNRVFFIAKGALILTFLIILLVLFPRYNLLFEIFDEFVENLKQKSGFLTLLSFFGFLISLEVFLHIFWINNHKDILTDIFDFLTTLGLIMTVNLLILQFYTFKKFL</sequence>
<feature type="transmembrane region" description="Helical" evidence="1">
    <location>
        <begin position="30"/>
        <end position="45"/>
    </location>
</feature>
<evidence type="ECO:0000313" key="2">
    <source>
        <dbReference type="EMBL" id="CAB3290198.1"/>
    </source>
</evidence>
<feature type="transmembrane region" description="Helical" evidence="1">
    <location>
        <begin position="155"/>
        <end position="176"/>
    </location>
</feature>
<feature type="transmembrane region" description="Helical" evidence="1">
    <location>
        <begin position="121"/>
        <end position="143"/>
    </location>
</feature>
<gene>
    <name evidence="2" type="ORF">MLAUSG7_1627</name>
</gene>
<dbReference type="RefSeq" id="WP_214399935.1">
    <property type="nucleotide sequence ID" value="NZ_LR792632.1"/>
</dbReference>
<dbReference type="AlphaFoldDB" id="A0A8D6PTW9"/>